<feature type="compositionally biased region" description="Low complexity" evidence="1">
    <location>
        <begin position="7"/>
        <end position="23"/>
    </location>
</feature>
<dbReference type="EMBL" id="ANIX01003166">
    <property type="protein sequence ID" value="ETP08162.1"/>
    <property type="molecule type" value="Genomic_DNA"/>
</dbReference>
<gene>
    <name evidence="2" type="ORF">F441_15791</name>
</gene>
<dbReference type="AlphaFoldDB" id="W2WC87"/>
<organism evidence="2 3">
    <name type="scientific">Phytophthora nicotianae CJ01A1</name>
    <dbReference type="NCBI Taxonomy" id="1317063"/>
    <lineage>
        <taxon>Eukaryota</taxon>
        <taxon>Sar</taxon>
        <taxon>Stramenopiles</taxon>
        <taxon>Oomycota</taxon>
        <taxon>Peronosporomycetes</taxon>
        <taxon>Peronosporales</taxon>
        <taxon>Peronosporaceae</taxon>
        <taxon>Phytophthora</taxon>
    </lineage>
</organism>
<evidence type="ECO:0000313" key="3">
    <source>
        <dbReference type="Proteomes" id="UP000018958"/>
    </source>
</evidence>
<feature type="region of interest" description="Disordered" evidence="1">
    <location>
        <begin position="1"/>
        <end position="57"/>
    </location>
</feature>
<proteinExistence type="predicted"/>
<name>W2WC87_PHYNI</name>
<reference evidence="2 3" key="1">
    <citation type="submission" date="2013-11" db="EMBL/GenBank/DDBJ databases">
        <title>The Genome Sequence of Phytophthora parasitica CJ01A1.</title>
        <authorList>
            <consortium name="The Broad Institute Genomics Platform"/>
            <person name="Russ C."/>
            <person name="Tyler B."/>
            <person name="Panabieres F."/>
            <person name="Shan W."/>
            <person name="Tripathy S."/>
            <person name="Grunwald N."/>
            <person name="Machado M."/>
            <person name="Johnson C.S."/>
            <person name="Walker B."/>
            <person name="Young S.K."/>
            <person name="Zeng Q."/>
            <person name="Gargeya S."/>
            <person name="Fitzgerald M."/>
            <person name="Haas B."/>
            <person name="Abouelleil A."/>
            <person name="Allen A.W."/>
            <person name="Alvarado L."/>
            <person name="Arachchi H.M."/>
            <person name="Berlin A.M."/>
            <person name="Chapman S.B."/>
            <person name="Gainer-Dewar J."/>
            <person name="Goldberg J."/>
            <person name="Griggs A."/>
            <person name="Gujja S."/>
            <person name="Hansen M."/>
            <person name="Howarth C."/>
            <person name="Imamovic A."/>
            <person name="Ireland A."/>
            <person name="Larimer J."/>
            <person name="McCowan C."/>
            <person name="Murphy C."/>
            <person name="Pearson M."/>
            <person name="Poon T.W."/>
            <person name="Priest M."/>
            <person name="Roberts A."/>
            <person name="Saif S."/>
            <person name="Shea T."/>
            <person name="Sisk P."/>
            <person name="Sykes S."/>
            <person name="Wortman J."/>
            <person name="Nusbaum C."/>
            <person name="Birren B."/>
        </authorList>
    </citation>
    <scope>NUCLEOTIDE SEQUENCE [LARGE SCALE GENOMIC DNA]</scope>
    <source>
        <strain evidence="2 3">CJ01A1</strain>
    </source>
</reference>
<comment type="caution">
    <text evidence="2">The sequence shown here is derived from an EMBL/GenBank/DDBJ whole genome shotgun (WGS) entry which is preliminary data.</text>
</comment>
<protein>
    <submittedName>
        <fullName evidence="2">Uncharacterized protein</fullName>
    </submittedName>
</protein>
<evidence type="ECO:0000313" key="2">
    <source>
        <dbReference type="EMBL" id="ETP08162.1"/>
    </source>
</evidence>
<evidence type="ECO:0000256" key="1">
    <source>
        <dbReference type="SAM" id="MobiDB-lite"/>
    </source>
</evidence>
<accession>W2WC87</accession>
<sequence>MHKPLKSPSEPAAIDEAASSDSAVPSQQPEPAPEPRSAAIHKTASRTGAKKRRSESGGVLIAEAIGEVATELRHRTTKMRALTPSQRAIKLLQKDYANDLQTEYLVRAFDVMLDEKKSNGIFGNGSRTSPGCVAE</sequence>
<dbReference type="Proteomes" id="UP000018958">
    <property type="component" value="Unassembled WGS sequence"/>
</dbReference>